<evidence type="ECO:0000313" key="6">
    <source>
        <dbReference type="Proteomes" id="UP000192739"/>
    </source>
</evidence>
<proteinExistence type="inferred from homology"/>
<dbReference type="EMBL" id="MVHT01000003">
    <property type="protein sequence ID" value="ORB10299.1"/>
    <property type="molecule type" value="Genomic_DNA"/>
</dbReference>
<dbReference type="InterPro" id="IPR002347">
    <property type="entry name" value="SDR_fam"/>
</dbReference>
<dbReference type="InterPro" id="IPR020904">
    <property type="entry name" value="Sc_DH/Rdtase_CS"/>
</dbReference>
<dbReference type="PROSITE" id="PS00061">
    <property type="entry name" value="ADH_SHORT"/>
    <property type="match status" value="1"/>
</dbReference>
<organism evidence="5 6">
    <name type="scientific">Mycobacterium intermedium</name>
    <dbReference type="NCBI Taxonomy" id="28445"/>
    <lineage>
        <taxon>Bacteria</taxon>
        <taxon>Bacillati</taxon>
        <taxon>Actinomycetota</taxon>
        <taxon>Actinomycetes</taxon>
        <taxon>Mycobacteriales</taxon>
        <taxon>Mycobacteriaceae</taxon>
        <taxon>Mycobacterium</taxon>
        <taxon>Mycobacterium simiae complex</taxon>
    </lineage>
</organism>
<comment type="similarity">
    <text evidence="1 3">Belongs to the short-chain dehydrogenases/reductases (SDR) family.</text>
</comment>
<dbReference type="AlphaFoldDB" id="A0A1E3SKF0"/>
<keyword evidence="6" id="KW-1185">Reference proteome</keyword>
<protein>
    <submittedName>
        <fullName evidence="5">Short-chain dehydrogenase</fullName>
    </submittedName>
</protein>
<gene>
    <name evidence="5" type="ORF">BST27_01570</name>
</gene>
<dbReference type="OrthoDB" id="9808187at2"/>
<evidence type="ECO:0000259" key="4">
    <source>
        <dbReference type="SMART" id="SM00822"/>
    </source>
</evidence>
<evidence type="ECO:0000313" key="5">
    <source>
        <dbReference type="EMBL" id="ORB10299.1"/>
    </source>
</evidence>
<dbReference type="PRINTS" id="PR00081">
    <property type="entry name" value="GDHRDH"/>
</dbReference>
<dbReference type="RefSeq" id="WP_069417745.1">
    <property type="nucleotide sequence ID" value="NZ_CBCRZH010000002.1"/>
</dbReference>
<dbReference type="SUPFAM" id="SSF51735">
    <property type="entry name" value="NAD(P)-binding Rossmann-fold domains"/>
    <property type="match status" value="1"/>
</dbReference>
<evidence type="ECO:0000256" key="3">
    <source>
        <dbReference type="RuleBase" id="RU000363"/>
    </source>
</evidence>
<keyword evidence="2" id="KW-0560">Oxidoreductase</keyword>
<dbReference type="InterPro" id="IPR057326">
    <property type="entry name" value="KR_dom"/>
</dbReference>
<comment type="caution">
    <text evidence="5">The sequence shown here is derived from an EMBL/GenBank/DDBJ whole genome shotgun (WGS) entry which is preliminary data.</text>
</comment>
<reference evidence="5 6" key="1">
    <citation type="submission" date="2017-02" db="EMBL/GenBank/DDBJ databases">
        <title>The new phylogeny of genus Mycobacterium.</title>
        <authorList>
            <person name="Tortoli E."/>
            <person name="Trovato A."/>
            <person name="Cirillo D.M."/>
        </authorList>
    </citation>
    <scope>NUCLEOTIDE SEQUENCE [LARGE SCALE GENOMIC DNA]</scope>
    <source>
        <strain evidence="5 6">DSM 44049</strain>
    </source>
</reference>
<dbReference type="Gene3D" id="3.40.50.720">
    <property type="entry name" value="NAD(P)-binding Rossmann-like Domain"/>
    <property type="match status" value="1"/>
</dbReference>
<sequence length="311" mass="32335">MGELRFDNRVAVVTGAGRGLGRAYALMLAARGAKVVVNDTGGTLTGDGTDPSPAHKVVDEIAASGGEATACVESVTTAAGGRAIIQTALDQYGRIDILIHNAGNVRRASLKEMSDEDFDAVIDVHLRGAFHVVRPAFPVMCDAGYGRIVLTSSIGGLYGNHGVANYAAAKAGLVGLSNVAALEGAADGVLCNVIVPSAVTRMADGLDISAYPPMGTDLVAPVVGLLAHESCPVNGEMLIAIAGRVARAFVAETPGVQRRSWSIENVAEQLYAIRDLSAPLIFPVVPSGHAEHIRYSFDSAAWANRERAQHV</sequence>
<dbReference type="PANTHER" id="PTHR45024">
    <property type="entry name" value="DEHYDROGENASES, SHORT CHAIN"/>
    <property type="match status" value="1"/>
</dbReference>
<dbReference type="Proteomes" id="UP000192739">
    <property type="component" value="Unassembled WGS sequence"/>
</dbReference>
<dbReference type="GO" id="GO:0016491">
    <property type="term" value="F:oxidoreductase activity"/>
    <property type="evidence" value="ECO:0007669"/>
    <property type="project" value="UniProtKB-KW"/>
</dbReference>
<dbReference type="STRING" id="28445.BHQ20_03725"/>
<accession>A0A1E3SKF0</accession>
<feature type="domain" description="Ketoreductase" evidence="4">
    <location>
        <begin position="9"/>
        <end position="205"/>
    </location>
</feature>
<dbReference type="Pfam" id="PF00106">
    <property type="entry name" value="adh_short"/>
    <property type="match status" value="1"/>
</dbReference>
<name>A0A1E3SKF0_MYCIE</name>
<dbReference type="InterPro" id="IPR051687">
    <property type="entry name" value="Peroxisomal_Beta-Oxidation"/>
</dbReference>
<dbReference type="PANTHER" id="PTHR45024:SF2">
    <property type="entry name" value="SCP2 DOMAIN-CONTAINING PROTEIN"/>
    <property type="match status" value="1"/>
</dbReference>
<dbReference type="InterPro" id="IPR036291">
    <property type="entry name" value="NAD(P)-bd_dom_sf"/>
</dbReference>
<dbReference type="PRINTS" id="PR00080">
    <property type="entry name" value="SDRFAMILY"/>
</dbReference>
<evidence type="ECO:0000256" key="1">
    <source>
        <dbReference type="ARBA" id="ARBA00006484"/>
    </source>
</evidence>
<evidence type="ECO:0000256" key="2">
    <source>
        <dbReference type="ARBA" id="ARBA00023002"/>
    </source>
</evidence>
<dbReference type="SMART" id="SM00822">
    <property type="entry name" value="PKS_KR"/>
    <property type="match status" value="1"/>
</dbReference>